<dbReference type="EMBL" id="RDQM01000002">
    <property type="protein sequence ID" value="RMX00661.1"/>
    <property type="molecule type" value="Genomic_DNA"/>
</dbReference>
<evidence type="ECO:0000313" key="3">
    <source>
        <dbReference type="Proteomes" id="UP000267521"/>
    </source>
</evidence>
<proteinExistence type="predicted"/>
<reference evidence="2 3" key="1">
    <citation type="submission" date="2018-10" db="EMBL/GenBank/DDBJ databases">
        <title>Comamonadaceae CDC group NO-1 genome sequencing and assembly.</title>
        <authorList>
            <person name="Bernier A.-M."/>
            <person name="Bernard K."/>
        </authorList>
    </citation>
    <scope>NUCLEOTIDE SEQUENCE [LARGE SCALE GENOMIC DNA]</scope>
    <source>
        <strain evidence="2 3">NML970147</strain>
    </source>
</reference>
<feature type="region of interest" description="Disordered" evidence="1">
    <location>
        <begin position="28"/>
        <end position="59"/>
    </location>
</feature>
<name>A0A3M6QDE0_9BURK</name>
<dbReference type="InterPro" id="IPR016167">
    <property type="entry name" value="FAD-bd_PCMH_sub1"/>
</dbReference>
<evidence type="ECO:0000313" key="2">
    <source>
        <dbReference type="EMBL" id="RMX00661.1"/>
    </source>
</evidence>
<dbReference type="Proteomes" id="UP000267521">
    <property type="component" value="Unassembled WGS sequence"/>
</dbReference>
<dbReference type="Gene3D" id="3.30.43.10">
    <property type="entry name" value="Uridine Diphospho-n-acetylenolpyruvylglucosamine Reductase, domain 2"/>
    <property type="match status" value="1"/>
</dbReference>
<comment type="caution">
    <text evidence="2">The sequence shown here is derived from an EMBL/GenBank/DDBJ whole genome shotgun (WGS) entry which is preliminary data.</text>
</comment>
<gene>
    <name evidence="2" type="ORF">EBQ26_01880</name>
</gene>
<sequence>MIAASQPDAATLLARLSTIVGPQHALTGEQDTRRFRKGHRTGGRGPGAGRGAAGHRAPC</sequence>
<organism evidence="2 3">
    <name type="scientific">Allofranklinella schreckenbergeri</name>
    <dbReference type="NCBI Taxonomy" id="1076744"/>
    <lineage>
        <taxon>Bacteria</taxon>
        <taxon>Pseudomonadati</taxon>
        <taxon>Pseudomonadota</taxon>
        <taxon>Betaproteobacteria</taxon>
        <taxon>Burkholderiales</taxon>
        <taxon>Comamonadaceae</taxon>
        <taxon>Allofranklinella</taxon>
    </lineage>
</organism>
<feature type="compositionally biased region" description="Gly residues" evidence="1">
    <location>
        <begin position="43"/>
        <end position="52"/>
    </location>
</feature>
<dbReference type="AlphaFoldDB" id="A0A3M6QDE0"/>
<dbReference type="RefSeq" id="WP_122237342.1">
    <property type="nucleotide sequence ID" value="NZ_RDQM01000002.1"/>
</dbReference>
<accession>A0A3M6QDE0</accession>
<evidence type="ECO:0000256" key="1">
    <source>
        <dbReference type="SAM" id="MobiDB-lite"/>
    </source>
</evidence>
<protein>
    <submittedName>
        <fullName evidence="2">Uncharacterized protein</fullName>
    </submittedName>
</protein>